<evidence type="ECO:0000313" key="5">
    <source>
        <dbReference type="EMBL" id="OOV85421.1"/>
    </source>
</evidence>
<keyword evidence="1" id="KW-0805">Transcription regulation</keyword>
<evidence type="ECO:0000256" key="3">
    <source>
        <dbReference type="ARBA" id="ARBA00023163"/>
    </source>
</evidence>
<keyword evidence="2" id="KW-0238">DNA-binding</keyword>
<comment type="caution">
    <text evidence="5">The sequence shown here is derived from an EMBL/GenBank/DDBJ whole genome shotgun (WGS) entry which is preliminary data.</text>
</comment>
<dbReference type="RefSeq" id="WP_078188853.1">
    <property type="nucleotide sequence ID" value="NZ_JAMCOZ010000010.1"/>
</dbReference>
<dbReference type="Pfam" id="PF12833">
    <property type="entry name" value="HTH_18"/>
    <property type="match status" value="1"/>
</dbReference>
<dbReference type="PRINTS" id="PR00032">
    <property type="entry name" value="HTHARAC"/>
</dbReference>
<dbReference type="Pfam" id="PF12625">
    <property type="entry name" value="Arabinose_bd"/>
    <property type="match status" value="1"/>
</dbReference>
<sequence>MFLPSVLVETYLDYAQQHGVHLDDSSIGFHPFDNVSRIDLIQYLKLIDTIRTQLPEHDIGADIGWRFSPQVFDPLGTAIVSAPNVQSALETAHRFWDLFGLGLALSVHEHSDNIELEIQSVFCIEQALQRIILKSAVICLYKILVQLLPYHQADFILSFKDPLQTADFLNRRIQIQMNAERWQISFPKALMHEVNFCANALRFDQAIAECESSLKLSQAADLHYSLHETLSTLASQQMVSTKTIYRRMQQKGQNFQQLKQRKKYAAALNLLNNPEISIEQIAEQLGYTNPSNFSRAFNRWANMSPSQFRAKSFKPEES</sequence>
<dbReference type="SUPFAM" id="SSF46689">
    <property type="entry name" value="Homeodomain-like"/>
    <property type="match status" value="1"/>
</dbReference>
<dbReference type="SMART" id="SM00342">
    <property type="entry name" value="HTH_ARAC"/>
    <property type="match status" value="1"/>
</dbReference>
<dbReference type="GO" id="GO:0003700">
    <property type="term" value="F:DNA-binding transcription factor activity"/>
    <property type="evidence" value="ECO:0007669"/>
    <property type="project" value="InterPro"/>
</dbReference>
<evidence type="ECO:0000256" key="1">
    <source>
        <dbReference type="ARBA" id="ARBA00023015"/>
    </source>
</evidence>
<dbReference type="EMBL" id="MVKX01000001">
    <property type="protein sequence ID" value="OOV85421.1"/>
    <property type="molecule type" value="Genomic_DNA"/>
</dbReference>
<dbReference type="GO" id="GO:0005829">
    <property type="term" value="C:cytosol"/>
    <property type="evidence" value="ECO:0007669"/>
    <property type="project" value="TreeGrafter"/>
</dbReference>
<accession>A0A1T1H6C9</accession>
<dbReference type="InterPro" id="IPR018060">
    <property type="entry name" value="HTH_AraC"/>
</dbReference>
<reference evidence="5 6" key="1">
    <citation type="submission" date="2017-02" db="EMBL/GenBank/DDBJ databases">
        <title>Acinetobacter sp. ANC 4945, whole genome shotgun sequencing project.</title>
        <authorList>
            <person name="Radolfova-Krizova L."/>
            <person name="Al Atrouni A."/>
            <person name="Nemec A."/>
        </authorList>
    </citation>
    <scope>NUCLEOTIDE SEQUENCE [LARGE SCALE GENOMIC DNA]</scope>
    <source>
        <strain evidence="5 6">ANC 4945</strain>
    </source>
</reference>
<dbReference type="InterPro" id="IPR009057">
    <property type="entry name" value="Homeodomain-like_sf"/>
</dbReference>
<keyword evidence="3" id="KW-0804">Transcription</keyword>
<evidence type="ECO:0000259" key="4">
    <source>
        <dbReference type="PROSITE" id="PS01124"/>
    </source>
</evidence>
<evidence type="ECO:0000313" key="6">
    <source>
        <dbReference type="Proteomes" id="UP000191160"/>
    </source>
</evidence>
<dbReference type="Proteomes" id="UP000191160">
    <property type="component" value="Unassembled WGS sequence"/>
</dbReference>
<name>A0A1T1H6C9_9GAMM</name>
<dbReference type="PANTHER" id="PTHR47894">
    <property type="entry name" value="HTH-TYPE TRANSCRIPTIONAL REGULATOR GADX"/>
    <property type="match status" value="1"/>
</dbReference>
<dbReference type="InterPro" id="IPR032687">
    <property type="entry name" value="AraC-type_N"/>
</dbReference>
<dbReference type="Gene3D" id="1.10.10.60">
    <property type="entry name" value="Homeodomain-like"/>
    <property type="match status" value="1"/>
</dbReference>
<keyword evidence="6" id="KW-1185">Reference proteome</keyword>
<dbReference type="PROSITE" id="PS01124">
    <property type="entry name" value="HTH_ARAC_FAMILY_2"/>
    <property type="match status" value="1"/>
</dbReference>
<proteinExistence type="predicted"/>
<dbReference type="InterPro" id="IPR020449">
    <property type="entry name" value="Tscrpt_reg_AraC-type_HTH"/>
</dbReference>
<evidence type="ECO:0000256" key="2">
    <source>
        <dbReference type="ARBA" id="ARBA00023125"/>
    </source>
</evidence>
<dbReference type="PANTHER" id="PTHR47894:SF1">
    <property type="entry name" value="HTH-TYPE TRANSCRIPTIONAL REGULATOR VQSM"/>
    <property type="match status" value="1"/>
</dbReference>
<protein>
    <recommendedName>
        <fullName evidence="4">HTH araC/xylS-type domain-containing protein</fullName>
    </recommendedName>
</protein>
<gene>
    <name evidence="5" type="ORF">B1202_01890</name>
</gene>
<feature type="domain" description="HTH araC/xylS-type" evidence="4">
    <location>
        <begin position="214"/>
        <end position="311"/>
    </location>
</feature>
<dbReference type="AlphaFoldDB" id="A0A1T1H6C9"/>
<dbReference type="GO" id="GO:0000976">
    <property type="term" value="F:transcription cis-regulatory region binding"/>
    <property type="evidence" value="ECO:0007669"/>
    <property type="project" value="TreeGrafter"/>
</dbReference>
<organism evidence="5 6">
    <name type="scientific">Acinetobacter amyesii</name>
    <dbReference type="NCBI Taxonomy" id="2942470"/>
    <lineage>
        <taxon>Bacteria</taxon>
        <taxon>Pseudomonadati</taxon>
        <taxon>Pseudomonadota</taxon>
        <taxon>Gammaproteobacteria</taxon>
        <taxon>Moraxellales</taxon>
        <taxon>Moraxellaceae</taxon>
        <taxon>Acinetobacter</taxon>
    </lineage>
</organism>